<protein>
    <recommendedName>
        <fullName evidence="4">Lipoprotein</fullName>
    </recommendedName>
</protein>
<evidence type="ECO:0000313" key="3">
    <source>
        <dbReference type="Proteomes" id="UP001139157"/>
    </source>
</evidence>
<feature type="signal peptide" evidence="1">
    <location>
        <begin position="1"/>
        <end position="28"/>
    </location>
</feature>
<evidence type="ECO:0000313" key="2">
    <source>
        <dbReference type="EMBL" id="MCM6771956.1"/>
    </source>
</evidence>
<reference evidence="2" key="1">
    <citation type="submission" date="2022-06" db="EMBL/GenBank/DDBJ databases">
        <title>Novel species in genus nocardia.</title>
        <authorList>
            <person name="Li F."/>
        </authorList>
    </citation>
    <scope>NUCLEOTIDE SEQUENCE</scope>
    <source>
        <strain evidence="2">CDC141</strain>
    </source>
</reference>
<evidence type="ECO:0000256" key="1">
    <source>
        <dbReference type="SAM" id="SignalP"/>
    </source>
</evidence>
<dbReference type="Proteomes" id="UP001139157">
    <property type="component" value="Unassembled WGS sequence"/>
</dbReference>
<feature type="chain" id="PRO_5040944210" description="Lipoprotein" evidence="1">
    <location>
        <begin position="29"/>
        <end position="148"/>
    </location>
</feature>
<evidence type="ECO:0008006" key="4">
    <source>
        <dbReference type="Google" id="ProtNLM"/>
    </source>
</evidence>
<gene>
    <name evidence="2" type="ORF">NDR86_00545</name>
</gene>
<comment type="caution">
    <text evidence="2">The sequence shown here is derived from an EMBL/GenBank/DDBJ whole genome shotgun (WGS) entry which is preliminary data.</text>
</comment>
<keyword evidence="3" id="KW-1185">Reference proteome</keyword>
<organism evidence="2 3">
    <name type="scientific">Nocardia pulmonis</name>
    <dbReference type="NCBI Taxonomy" id="2951408"/>
    <lineage>
        <taxon>Bacteria</taxon>
        <taxon>Bacillati</taxon>
        <taxon>Actinomycetota</taxon>
        <taxon>Actinomycetes</taxon>
        <taxon>Mycobacteriales</taxon>
        <taxon>Nocardiaceae</taxon>
        <taxon>Nocardia</taxon>
    </lineage>
</organism>
<proteinExistence type="predicted"/>
<dbReference type="RefSeq" id="WP_251908837.1">
    <property type="nucleotide sequence ID" value="NZ_JAMRXG010000001.1"/>
</dbReference>
<keyword evidence="1" id="KW-0732">Signal</keyword>
<dbReference type="PROSITE" id="PS51257">
    <property type="entry name" value="PROKAR_LIPOPROTEIN"/>
    <property type="match status" value="1"/>
</dbReference>
<dbReference type="EMBL" id="JAMRXG010000001">
    <property type="protein sequence ID" value="MCM6771956.1"/>
    <property type="molecule type" value="Genomic_DNA"/>
</dbReference>
<sequence length="148" mass="15723">MGEFRSRRRIVRLLVPAAALVALILAAAACGGSGESRSGAAVPTATRVEVNQTGGFAGVDELYTVDASVQDQRRGTLLEKVGGEQFRGLADSYIEPTGCRDAFTYEVTVTYSDGNTKHIATDECSQSPELLTEVITLTKEIGSHRSGK</sequence>
<dbReference type="Pfam" id="PF20242">
    <property type="entry name" value="Emfourin"/>
    <property type="match status" value="1"/>
</dbReference>
<dbReference type="InterPro" id="IPR049457">
    <property type="entry name" value="Emfourin"/>
</dbReference>
<dbReference type="AlphaFoldDB" id="A0A9X2IWJ6"/>
<name>A0A9X2IWJ6_9NOCA</name>
<accession>A0A9X2IWJ6</accession>